<dbReference type="InterPro" id="IPR050979">
    <property type="entry name" value="LD-transpeptidase"/>
</dbReference>
<dbReference type="Pfam" id="PF03734">
    <property type="entry name" value="YkuD"/>
    <property type="match status" value="1"/>
</dbReference>
<dbReference type="CDD" id="cd16913">
    <property type="entry name" value="YkuD_like"/>
    <property type="match status" value="1"/>
</dbReference>
<keyword evidence="4 7" id="KW-0133">Cell shape</keyword>
<dbReference type="Pfam" id="PF01471">
    <property type="entry name" value="PG_binding_1"/>
    <property type="match status" value="1"/>
</dbReference>
<evidence type="ECO:0000256" key="1">
    <source>
        <dbReference type="ARBA" id="ARBA00004752"/>
    </source>
</evidence>
<dbReference type="PANTHER" id="PTHR30582:SF30">
    <property type="entry name" value="BLR4375 PROTEIN"/>
    <property type="match status" value="1"/>
</dbReference>
<comment type="caution">
    <text evidence="10">The sequence shown here is derived from an EMBL/GenBank/DDBJ whole genome shotgun (WGS) entry which is preliminary data.</text>
</comment>
<dbReference type="PANTHER" id="PTHR30582">
    <property type="entry name" value="L,D-TRANSPEPTIDASE"/>
    <property type="match status" value="1"/>
</dbReference>
<keyword evidence="8" id="KW-0732">Signal</keyword>
<feature type="chain" id="PRO_5010457509" evidence="8">
    <location>
        <begin position="23"/>
        <end position="353"/>
    </location>
</feature>
<dbReference type="RefSeq" id="WP_064602821.1">
    <property type="nucleotide sequence ID" value="NZ_JAABLA010000005.1"/>
</dbReference>
<dbReference type="InterPro" id="IPR005490">
    <property type="entry name" value="LD_TPept_cat_dom"/>
</dbReference>
<feature type="signal peptide" evidence="8">
    <location>
        <begin position="1"/>
        <end position="22"/>
    </location>
</feature>
<dbReference type="GO" id="GO:0016740">
    <property type="term" value="F:transferase activity"/>
    <property type="evidence" value="ECO:0007669"/>
    <property type="project" value="UniProtKB-KW"/>
</dbReference>
<dbReference type="PROSITE" id="PS52029">
    <property type="entry name" value="LD_TPASE"/>
    <property type="match status" value="1"/>
</dbReference>
<feature type="active site" description="Nucleophile" evidence="7">
    <location>
        <position position="329"/>
    </location>
</feature>
<dbReference type="GO" id="GO:0008360">
    <property type="term" value="P:regulation of cell shape"/>
    <property type="evidence" value="ECO:0007669"/>
    <property type="project" value="UniProtKB-UniRule"/>
</dbReference>
<keyword evidence="3" id="KW-0808">Transferase</keyword>
<evidence type="ECO:0000256" key="6">
    <source>
        <dbReference type="ARBA" id="ARBA00023316"/>
    </source>
</evidence>
<organism evidence="10 11">
    <name type="scientific">Moraxella catarrhalis</name>
    <name type="common">Branhamella catarrhalis</name>
    <dbReference type="NCBI Taxonomy" id="480"/>
    <lineage>
        <taxon>Bacteria</taxon>
        <taxon>Pseudomonadati</taxon>
        <taxon>Pseudomonadota</taxon>
        <taxon>Gammaproteobacteria</taxon>
        <taxon>Moraxellales</taxon>
        <taxon>Moraxellaceae</taxon>
        <taxon>Moraxella</taxon>
    </lineage>
</organism>
<keyword evidence="6 7" id="KW-0961">Cell wall biogenesis/degradation</keyword>
<evidence type="ECO:0000256" key="7">
    <source>
        <dbReference type="PROSITE-ProRule" id="PRU01373"/>
    </source>
</evidence>
<dbReference type="InterPro" id="IPR002477">
    <property type="entry name" value="Peptidoglycan-bd-like"/>
</dbReference>
<accession>A0A198XD68</accession>
<dbReference type="Gene3D" id="1.10.101.10">
    <property type="entry name" value="PGBD-like superfamily/PGBD"/>
    <property type="match status" value="1"/>
</dbReference>
<feature type="active site" description="Proton donor/acceptor" evidence="7">
    <location>
        <position position="313"/>
    </location>
</feature>
<evidence type="ECO:0000256" key="4">
    <source>
        <dbReference type="ARBA" id="ARBA00022960"/>
    </source>
</evidence>
<name>A0A198XD68_MORCA</name>
<gene>
    <name evidence="10" type="ORF">AO370_0682</name>
</gene>
<evidence type="ECO:0000256" key="2">
    <source>
        <dbReference type="ARBA" id="ARBA00005992"/>
    </source>
</evidence>
<evidence type="ECO:0000256" key="8">
    <source>
        <dbReference type="SAM" id="SignalP"/>
    </source>
</evidence>
<comment type="similarity">
    <text evidence="2">Belongs to the YkuD family.</text>
</comment>
<reference evidence="10 11" key="1">
    <citation type="journal article" date="2016" name="Genome Biol. Evol.">
        <title>Comparative Genomic Analyses of the Moraxella catarrhalis Serosensitive and Seroresistant Lineages Demonstrate Their Independent Evolution.</title>
        <authorList>
            <person name="Earl J.P."/>
            <person name="de Vries S.P."/>
            <person name="Ahmed A."/>
            <person name="Powell E."/>
            <person name="Schultz M.P."/>
            <person name="Hermans P.W."/>
            <person name="Hill D.J."/>
            <person name="Zhou Z."/>
            <person name="Constantinidou C.I."/>
            <person name="Hu F.Z."/>
            <person name="Bootsma H.J."/>
            <person name="Ehrlich G.D."/>
        </authorList>
    </citation>
    <scope>NUCLEOTIDE SEQUENCE [LARGE SCALE GENOMIC DNA]</scope>
    <source>
        <strain evidence="10 11">F23</strain>
    </source>
</reference>
<protein>
    <submittedName>
        <fullName evidence="10">Protein ERFK/SRFK</fullName>
    </submittedName>
</protein>
<feature type="domain" description="L,D-TPase catalytic" evidence="9">
    <location>
        <begin position="224"/>
        <end position="353"/>
    </location>
</feature>
<dbReference type="Proteomes" id="UP000078295">
    <property type="component" value="Unassembled WGS sequence"/>
</dbReference>
<dbReference type="GO" id="GO:0071555">
    <property type="term" value="P:cell wall organization"/>
    <property type="evidence" value="ECO:0007669"/>
    <property type="project" value="UniProtKB-UniRule"/>
</dbReference>
<dbReference type="SUPFAM" id="SSF47090">
    <property type="entry name" value="PGBD-like"/>
    <property type="match status" value="1"/>
</dbReference>
<dbReference type="GO" id="GO:0018104">
    <property type="term" value="P:peptidoglycan-protein cross-linking"/>
    <property type="evidence" value="ECO:0007669"/>
    <property type="project" value="TreeGrafter"/>
</dbReference>
<sequence>MTLIKPLSLVMISLLSIGIAYANTDGDIISGEVIVPTQTDDTVINSIEQGGKRTTIHNLDEYARRVNESLWTQDMKVNTAMTVKMQVLLDWNHASPGPIDGGWGMNSKKALMNFQKIKGLEPTGKMNQATWDALNQNIATNQPVLVSYTITEADAKGPYKTLPNDAESRSKLKALGYESIQEMLGERFHMDVAYLKKLNPNKRFVAGESITVINTGKPFEGVVTRVVADRKDKILYAYHEDQLVATYPTTVGGEASTTPGGKYKIINKVKMPTYKATVNRDDEDKKVYYLPPGPNSPVGVVWMGLNKPSYGIHGSPIPEGISRQSSLGCIRLTNWDVLELVAVIENGATVEIR</sequence>
<evidence type="ECO:0000313" key="10">
    <source>
        <dbReference type="EMBL" id="OAV26268.1"/>
    </source>
</evidence>
<dbReference type="InterPro" id="IPR038063">
    <property type="entry name" value="Transpep_catalytic_dom"/>
</dbReference>
<keyword evidence="5 7" id="KW-0573">Peptidoglycan synthesis</keyword>
<proteinExistence type="inferred from homology"/>
<dbReference type="InterPro" id="IPR036366">
    <property type="entry name" value="PGBDSf"/>
</dbReference>
<dbReference type="OrthoDB" id="9787225at2"/>
<evidence type="ECO:0000313" key="11">
    <source>
        <dbReference type="Proteomes" id="UP000078295"/>
    </source>
</evidence>
<dbReference type="InterPro" id="IPR036365">
    <property type="entry name" value="PGBD-like_sf"/>
</dbReference>
<dbReference type="GO" id="GO:0071972">
    <property type="term" value="F:peptidoglycan L,D-transpeptidase activity"/>
    <property type="evidence" value="ECO:0007669"/>
    <property type="project" value="TreeGrafter"/>
</dbReference>
<dbReference type="AlphaFoldDB" id="A0A198XD68"/>
<dbReference type="GO" id="GO:0005576">
    <property type="term" value="C:extracellular region"/>
    <property type="evidence" value="ECO:0007669"/>
    <property type="project" value="TreeGrafter"/>
</dbReference>
<dbReference type="SUPFAM" id="SSF141523">
    <property type="entry name" value="L,D-transpeptidase catalytic domain-like"/>
    <property type="match status" value="1"/>
</dbReference>
<evidence type="ECO:0000259" key="9">
    <source>
        <dbReference type="PROSITE" id="PS52029"/>
    </source>
</evidence>
<evidence type="ECO:0000256" key="3">
    <source>
        <dbReference type="ARBA" id="ARBA00022679"/>
    </source>
</evidence>
<dbReference type="Gene3D" id="2.40.440.10">
    <property type="entry name" value="L,D-transpeptidase catalytic domain-like"/>
    <property type="match status" value="1"/>
</dbReference>
<dbReference type="EMBL" id="LXHQ01000022">
    <property type="protein sequence ID" value="OAV26268.1"/>
    <property type="molecule type" value="Genomic_DNA"/>
</dbReference>
<comment type="pathway">
    <text evidence="1 7">Cell wall biogenesis; peptidoglycan biosynthesis.</text>
</comment>
<evidence type="ECO:0000256" key="5">
    <source>
        <dbReference type="ARBA" id="ARBA00022984"/>
    </source>
</evidence>